<dbReference type="EMBL" id="PFNK01000036">
    <property type="protein sequence ID" value="PIZ43533.1"/>
    <property type="molecule type" value="Genomic_DNA"/>
</dbReference>
<comment type="caution">
    <text evidence="3">The sequence shown here is derived from an EMBL/GenBank/DDBJ whole genome shotgun (WGS) entry which is preliminary data.</text>
</comment>
<dbReference type="PANTHER" id="PTHR38781">
    <property type="entry name" value="ANTITOXIN DINJ-RELATED"/>
    <property type="match status" value="1"/>
</dbReference>
<evidence type="ECO:0000256" key="1">
    <source>
        <dbReference type="ARBA" id="ARBA00010562"/>
    </source>
</evidence>
<proteinExistence type="inferred from homology"/>
<accession>A0A2M7TDI1</accession>
<evidence type="ECO:0000313" key="3">
    <source>
        <dbReference type="EMBL" id="PIZ43533.1"/>
    </source>
</evidence>
<evidence type="ECO:0000256" key="2">
    <source>
        <dbReference type="ARBA" id="ARBA00022649"/>
    </source>
</evidence>
<gene>
    <name evidence="3" type="ORF">COY33_01375</name>
</gene>
<dbReference type="PANTHER" id="PTHR38781:SF1">
    <property type="entry name" value="ANTITOXIN DINJ-RELATED"/>
    <property type="match status" value="1"/>
</dbReference>
<protein>
    <recommendedName>
        <fullName evidence="5">Type II toxin-antitoxin system antitoxin, RelB/DinJ family</fullName>
    </recommendedName>
</protein>
<organism evidence="3 4">
    <name type="scientific">candidate division WWE3 bacterium CG_4_10_14_0_2_um_filter_42_7</name>
    <dbReference type="NCBI Taxonomy" id="1975073"/>
    <lineage>
        <taxon>Bacteria</taxon>
        <taxon>Katanobacteria</taxon>
    </lineage>
</organism>
<dbReference type="Gene3D" id="1.10.1220.10">
    <property type="entry name" value="Met repressor-like"/>
    <property type="match status" value="1"/>
</dbReference>
<dbReference type="NCBIfam" id="TIGR02384">
    <property type="entry name" value="RelB_DinJ"/>
    <property type="match status" value="1"/>
</dbReference>
<dbReference type="InterPro" id="IPR007337">
    <property type="entry name" value="RelB/DinJ"/>
</dbReference>
<keyword evidence="2" id="KW-1277">Toxin-antitoxin system</keyword>
<reference evidence="4" key="1">
    <citation type="submission" date="2017-09" db="EMBL/GenBank/DDBJ databases">
        <title>Depth-based differentiation of microbial function through sediment-hosted aquifers and enrichment of novel symbionts in the deep terrestrial subsurface.</title>
        <authorList>
            <person name="Probst A.J."/>
            <person name="Ladd B."/>
            <person name="Jarett J.K."/>
            <person name="Geller-Mcgrath D.E."/>
            <person name="Sieber C.M.K."/>
            <person name="Emerson J.B."/>
            <person name="Anantharaman K."/>
            <person name="Thomas B.C."/>
            <person name="Malmstrom R."/>
            <person name="Stieglmeier M."/>
            <person name="Klingl A."/>
            <person name="Woyke T."/>
            <person name="Ryan C.M."/>
            <person name="Banfield J.F."/>
        </authorList>
    </citation>
    <scope>NUCLEOTIDE SEQUENCE [LARGE SCALE GENOMIC DNA]</scope>
</reference>
<dbReference type="Pfam" id="PF04221">
    <property type="entry name" value="RelB"/>
    <property type="match status" value="1"/>
</dbReference>
<dbReference type="GO" id="GO:0006355">
    <property type="term" value="P:regulation of DNA-templated transcription"/>
    <property type="evidence" value="ECO:0007669"/>
    <property type="project" value="InterPro"/>
</dbReference>
<dbReference type="InterPro" id="IPR013321">
    <property type="entry name" value="Arc_rbn_hlx_hlx"/>
</dbReference>
<dbReference type="GO" id="GO:0006351">
    <property type="term" value="P:DNA-templated transcription"/>
    <property type="evidence" value="ECO:0007669"/>
    <property type="project" value="TreeGrafter"/>
</dbReference>
<name>A0A2M7TDI1_UNCKA</name>
<sequence>MNTAIINVKTDPKVKAEAQEIAASLGFSLSSLINAYLKQLARTKAVSFDLVSYEPSDYLVKTIKKAEADRKAGRLYSFPSGKKALEFLDSVIDESNKS</sequence>
<comment type="similarity">
    <text evidence="1">Belongs to the RelB/DinJ antitoxin family.</text>
</comment>
<dbReference type="AlphaFoldDB" id="A0A2M7TDI1"/>
<evidence type="ECO:0000313" key="4">
    <source>
        <dbReference type="Proteomes" id="UP000229915"/>
    </source>
</evidence>
<evidence type="ECO:0008006" key="5">
    <source>
        <dbReference type="Google" id="ProtNLM"/>
    </source>
</evidence>
<dbReference type="Proteomes" id="UP000229915">
    <property type="component" value="Unassembled WGS sequence"/>
</dbReference>